<dbReference type="GeneID" id="25741008"/>
<evidence type="ECO:0000259" key="1">
    <source>
        <dbReference type="Pfam" id="PF00155"/>
    </source>
</evidence>
<keyword evidence="3" id="KW-1185">Reference proteome</keyword>
<dbReference type="InterPro" id="IPR015422">
    <property type="entry name" value="PyrdxlP-dep_Trfase_small"/>
</dbReference>
<keyword evidence="2" id="KW-0808">Transferase</keyword>
<sequence>MRIEPFAVERWMDAHETACTFNCAETCVDSVTLEELMRLAGEAPEALAARLLPLKLSYGEIPGSQEVRCAIASLYPGRGASDVLVTHGAIGANHLLYSALVGPGDEVVALVPNYQQHTAIPEALGAVVRRLPLRREDGYLPDLGALAALVTPSTRVICYSNPNNPTGALMDAATQRAILRIAAERGGPRCYVLADEVYRGIDQQGDDLGESVATIDPRRGVSVSSMSKAFAMAGVRLGWVVGPPEVLREVMTHRDYSTISVGVVDDTLAALALGPRCLGPLLARNRAVVRSNAALLDGFVARHAGRVSWVRPGGGTVALLHYDLPGQLSSEELCTRLLQETGVLLVPGSTFGVEGAVRVGFGNTTEALRAGLAALSRFLEAA</sequence>
<keyword evidence="2" id="KW-0032">Aminotransferase</keyword>
<dbReference type="InterPro" id="IPR015424">
    <property type="entry name" value="PyrdxlP-dep_Trfase"/>
</dbReference>
<dbReference type="CDD" id="cd00609">
    <property type="entry name" value="AAT_like"/>
    <property type="match status" value="1"/>
</dbReference>
<dbReference type="PANTHER" id="PTHR43510">
    <property type="entry name" value="AMINOTRANSFERASE FUNCTION, HYPOTHETICAL (EUROFUNG)"/>
    <property type="match status" value="1"/>
</dbReference>
<reference evidence="2 3" key="1">
    <citation type="journal article" date="2013" name="BMC Genomics">
        <title>Reconstruction of the lipid metabolism for the microalga Monoraphidium neglectum from its genome sequence reveals characteristics suitable for biofuel production.</title>
        <authorList>
            <person name="Bogen C."/>
            <person name="Al-Dilaimi A."/>
            <person name="Albersmeier A."/>
            <person name="Wichmann J."/>
            <person name="Grundmann M."/>
            <person name="Rupp O."/>
            <person name="Lauersen K.J."/>
            <person name="Blifernez-Klassen O."/>
            <person name="Kalinowski J."/>
            <person name="Goesmann A."/>
            <person name="Mussgnug J.H."/>
            <person name="Kruse O."/>
        </authorList>
    </citation>
    <scope>NUCLEOTIDE SEQUENCE [LARGE SCALE GENOMIC DNA]</scope>
    <source>
        <strain evidence="2 3">SAG 48.87</strain>
    </source>
</reference>
<evidence type="ECO:0000313" key="2">
    <source>
        <dbReference type="EMBL" id="KIY99829.1"/>
    </source>
</evidence>
<dbReference type="OrthoDB" id="7042322at2759"/>
<accession>A0A0D2M966</accession>
<dbReference type="Gene3D" id="3.40.640.10">
    <property type="entry name" value="Type I PLP-dependent aspartate aminotransferase-like (Major domain)"/>
    <property type="match status" value="1"/>
</dbReference>
<dbReference type="Proteomes" id="UP000054498">
    <property type="component" value="Unassembled WGS sequence"/>
</dbReference>
<protein>
    <submittedName>
        <fullName evidence="2">Transaminase</fullName>
        <ecNumber evidence="2">2.6.1.1</ecNumber>
    </submittedName>
</protein>
<dbReference type="GO" id="GO:0004069">
    <property type="term" value="F:L-aspartate:2-oxoglutarate aminotransferase activity"/>
    <property type="evidence" value="ECO:0007669"/>
    <property type="project" value="UniProtKB-EC"/>
</dbReference>
<dbReference type="EMBL" id="KK101732">
    <property type="protein sequence ID" value="KIY99829.1"/>
    <property type="molecule type" value="Genomic_DNA"/>
</dbReference>
<dbReference type="EC" id="2.6.1.1" evidence="2"/>
<dbReference type="STRING" id="145388.A0A0D2M966"/>
<feature type="domain" description="Aminotransferase class I/classII large" evidence="1">
    <location>
        <begin position="57"/>
        <end position="374"/>
    </location>
</feature>
<gene>
    <name evidence="2" type="ORF">MNEG_8132</name>
</gene>
<dbReference type="GO" id="GO:0030170">
    <property type="term" value="F:pyridoxal phosphate binding"/>
    <property type="evidence" value="ECO:0007669"/>
    <property type="project" value="InterPro"/>
</dbReference>
<dbReference type="RefSeq" id="XP_013898849.1">
    <property type="nucleotide sequence ID" value="XM_014043395.1"/>
</dbReference>
<dbReference type="InterPro" id="IPR015421">
    <property type="entry name" value="PyrdxlP-dep_Trfase_major"/>
</dbReference>
<proteinExistence type="predicted"/>
<dbReference type="SUPFAM" id="SSF53383">
    <property type="entry name" value="PLP-dependent transferases"/>
    <property type="match status" value="1"/>
</dbReference>
<evidence type="ECO:0000313" key="3">
    <source>
        <dbReference type="Proteomes" id="UP000054498"/>
    </source>
</evidence>
<dbReference type="Pfam" id="PF00155">
    <property type="entry name" value="Aminotran_1_2"/>
    <property type="match status" value="1"/>
</dbReference>
<organism evidence="2 3">
    <name type="scientific">Monoraphidium neglectum</name>
    <dbReference type="NCBI Taxonomy" id="145388"/>
    <lineage>
        <taxon>Eukaryota</taxon>
        <taxon>Viridiplantae</taxon>
        <taxon>Chlorophyta</taxon>
        <taxon>core chlorophytes</taxon>
        <taxon>Chlorophyceae</taxon>
        <taxon>CS clade</taxon>
        <taxon>Sphaeropleales</taxon>
        <taxon>Selenastraceae</taxon>
        <taxon>Monoraphidium</taxon>
    </lineage>
</organism>
<dbReference type="KEGG" id="mng:MNEG_8132"/>
<dbReference type="Gene3D" id="3.90.1150.10">
    <property type="entry name" value="Aspartate Aminotransferase, domain 1"/>
    <property type="match status" value="1"/>
</dbReference>
<dbReference type="PANTHER" id="PTHR43510:SF1">
    <property type="entry name" value="AMINOTRANSFERASE FUNCTION, HYPOTHETICAL (EUROFUNG)"/>
    <property type="match status" value="1"/>
</dbReference>
<name>A0A0D2M966_9CHLO</name>
<dbReference type="AlphaFoldDB" id="A0A0D2M966"/>
<dbReference type="SMR" id="A0A0D2M966"/>
<dbReference type="InterPro" id="IPR004839">
    <property type="entry name" value="Aminotransferase_I/II_large"/>
</dbReference>